<feature type="domain" description="Secretion system C-terminal sorting" evidence="3">
    <location>
        <begin position="207"/>
        <end position="277"/>
    </location>
</feature>
<gene>
    <name evidence="4" type="ORF">SAMN04487987_105205</name>
</gene>
<reference evidence="5" key="1">
    <citation type="submission" date="2016-10" db="EMBL/GenBank/DDBJ databases">
        <authorList>
            <person name="Varghese N."/>
            <person name="Submissions S."/>
        </authorList>
    </citation>
    <scope>NUCLEOTIDE SEQUENCE [LARGE SCALE GENOMIC DNA]</scope>
    <source>
        <strain evidence="5">DSM 25730</strain>
    </source>
</reference>
<evidence type="ECO:0000256" key="1">
    <source>
        <dbReference type="ARBA" id="ARBA00022729"/>
    </source>
</evidence>
<evidence type="ECO:0000259" key="3">
    <source>
        <dbReference type="Pfam" id="PF18962"/>
    </source>
</evidence>
<keyword evidence="5" id="KW-1185">Reference proteome</keyword>
<proteinExistence type="predicted"/>
<dbReference type="NCBIfam" id="NF033708">
    <property type="entry name" value="T9SS_Cterm_ChiA"/>
    <property type="match status" value="1"/>
</dbReference>
<feature type="chain" id="PRO_5011543365" evidence="2">
    <location>
        <begin position="20"/>
        <end position="279"/>
    </location>
</feature>
<name>A0A1I1Q5S1_9FLAO</name>
<dbReference type="Proteomes" id="UP000199439">
    <property type="component" value="Unassembled WGS sequence"/>
</dbReference>
<accession>A0A1I1Q5S1</accession>
<dbReference type="InterPro" id="IPR026444">
    <property type="entry name" value="Secre_tail"/>
</dbReference>
<dbReference type="Pfam" id="PF18962">
    <property type="entry name" value="Por_Secre_tail"/>
    <property type="match status" value="1"/>
</dbReference>
<organism evidence="4 5">
    <name type="scientific">Algibacter pectinivorans</name>
    <dbReference type="NCBI Taxonomy" id="870482"/>
    <lineage>
        <taxon>Bacteria</taxon>
        <taxon>Pseudomonadati</taxon>
        <taxon>Bacteroidota</taxon>
        <taxon>Flavobacteriia</taxon>
        <taxon>Flavobacteriales</taxon>
        <taxon>Flavobacteriaceae</taxon>
        <taxon>Algibacter</taxon>
    </lineage>
</organism>
<evidence type="ECO:0000313" key="4">
    <source>
        <dbReference type="EMBL" id="SFD17312.1"/>
    </source>
</evidence>
<evidence type="ECO:0000256" key="2">
    <source>
        <dbReference type="SAM" id="SignalP"/>
    </source>
</evidence>
<dbReference type="NCBIfam" id="TIGR04183">
    <property type="entry name" value="Por_Secre_tail"/>
    <property type="match status" value="1"/>
</dbReference>
<dbReference type="STRING" id="870482.SAMN04487987_105205"/>
<dbReference type="RefSeq" id="WP_092851585.1">
    <property type="nucleotide sequence ID" value="NZ_FOMI01000005.1"/>
</dbReference>
<dbReference type="OrthoDB" id="1377350at2"/>
<protein>
    <submittedName>
        <fullName evidence="4">Por secretion system C-terminal sorting domain-containing protein</fullName>
    </submittedName>
</protein>
<sequence>MKQKITFLFLISCSGLIFGQTMVNDFEAGSLAVEPLFGATASVVANPQPTSTVNTTSNCLQIGRTNDNWFSLVRINVDPDITIGPTETKYLSLLVYRLNTDLACRFNGDSDTSNGSNPGVIRAVNSHSGSDAWEELIIPVEFPRDAGTFSLGTLFNLVFHPNIKNFSNANPSILNNTDTFLYIDELKILDANPLSTKGFELEKSISLYPNPAQSSFKVTSRNNVEIKNVSIYTLLGKQIKSLKRINKNEYDISSLASGMYLVKMTDSNGGVASKKLIKN</sequence>
<evidence type="ECO:0000313" key="5">
    <source>
        <dbReference type="Proteomes" id="UP000199439"/>
    </source>
</evidence>
<dbReference type="EMBL" id="FOMI01000005">
    <property type="protein sequence ID" value="SFD17312.1"/>
    <property type="molecule type" value="Genomic_DNA"/>
</dbReference>
<dbReference type="AlphaFoldDB" id="A0A1I1Q5S1"/>
<keyword evidence="1 2" id="KW-0732">Signal</keyword>
<feature type="signal peptide" evidence="2">
    <location>
        <begin position="1"/>
        <end position="19"/>
    </location>
</feature>